<dbReference type="InterPro" id="IPR033489">
    <property type="entry name" value="RBBP6"/>
</dbReference>
<dbReference type="SUPFAM" id="SSF57850">
    <property type="entry name" value="RING/U-box"/>
    <property type="match status" value="1"/>
</dbReference>
<keyword evidence="13" id="KW-1185">Reference proteome</keyword>
<evidence type="ECO:0000256" key="2">
    <source>
        <dbReference type="ARBA" id="ARBA00022664"/>
    </source>
</evidence>
<keyword evidence="2" id="KW-0507">mRNA processing</keyword>
<evidence type="ECO:0000256" key="1">
    <source>
        <dbReference type="ARBA" id="ARBA00004123"/>
    </source>
</evidence>
<dbReference type="Gene3D" id="3.10.20.90">
    <property type="entry name" value="Phosphatidylinositol 3-kinase Catalytic Subunit, Chain A, domain 1"/>
    <property type="match status" value="1"/>
</dbReference>
<evidence type="ECO:0000259" key="11">
    <source>
        <dbReference type="PROSITE" id="PS51282"/>
    </source>
</evidence>
<dbReference type="GO" id="GO:0061630">
    <property type="term" value="F:ubiquitin protein ligase activity"/>
    <property type="evidence" value="ECO:0007669"/>
    <property type="project" value="InterPro"/>
</dbReference>
<dbReference type="PROSITE" id="PS51282">
    <property type="entry name" value="DWNN"/>
    <property type="match status" value="1"/>
</dbReference>
<evidence type="ECO:0000313" key="12">
    <source>
        <dbReference type="EMBL" id="WVN88898.1"/>
    </source>
</evidence>
<dbReference type="Proteomes" id="UP000094043">
    <property type="component" value="Chromosome 4"/>
</dbReference>
<dbReference type="AlphaFoldDB" id="A0AAJ8JUW9"/>
<dbReference type="GO" id="GO:0003676">
    <property type="term" value="F:nucleic acid binding"/>
    <property type="evidence" value="ECO:0007669"/>
    <property type="project" value="InterPro"/>
</dbReference>
<feature type="region of interest" description="Disordered" evidence="8">
    <location>
        <begin position="574"/>
        <end position="615"/>
    </location>
</feature>
<gene>
    <name evidence="12" type="ORF">L203_104113</name>
</gene>
<proteinExistence type="predicted"/>
<dbReference type="GO" id="GO:0016567">
    <property type="term" value="P:protein ubiquitination"/>
    <property type="evidence" value="ECO:0007669"/>
    <property type="project" value="InterPro"/>
</dbReference>
<evidence type="ECO:0000256" key="6">
    <source>
        <dbReference type="ARBA" id="ARBA00023242"/>
    </source>
</evidence>
<dbReference type="GO" id="GO:0008270">
    <property type="term" value="F:zinc ion binding"/>
    <property type="evidence" value="ECO:0007669"/>
    <property type="project" value="UniProtKB-KW"/>
</dbReference>
<feature type="region of interest" description="Disordered" evidence="8">
    <location>
        <begin position="113"/>
        <end position="132"/>
    </location>
</feature>
<dbReference type="PROSITE" id="PS50089">
    <property type="entry name" value="ZF_RING_2"/>
    <property type="match status" value="1"/>
</dbReference>
<evidence type="ECO:0000313" key="13">
    <source>
        <dbReference type="Proteomes" id="UP000094043"/>
    </source>
</evidence>
<keyword evidence="5" id="KW-0862">Zinc</keyword>
<dbReference type="SMART" id="SM00343">
    <property type="entry name" value="ZnF_C2HC"/>
    <property type="match status" value="1"/>
</dbReference>
<dbReference type="Pfam" id="PF13696">
    <property type="entry name" value="zf-CCHC_2"/>
    <property type="match status" value="1"/>
</dbReference>
<dbReference type="SMART" id="SM01180">
    <property type="entry name" value="DWNN"/>
    <property type="match status" value="1"/>
</dbReference>
<evidence type="ECO:0000256" key="4">
    <source>
        <dbReference type="ARBA" id="ARBA00022771"/>
    </source>
</evidence>
<dbReference type="InterPro" id="IPR001841">
    <property type="entry name" value="Znf_RING"/>
</dbReference>
<dbReference type="CDD" id="cd16620">
    <property type="entry name" value="vRING-HC-C4C4_RBBP6"/>
    <property type="match status" value="1"/>
</dbReference>
<dbReference type="KEGG" id="cdep:91088323"/>
<dbReference type="SUPFAM" id="SSF57756">
    <property type="entry name" value="Retrovirus zinc finger-like domains"/>
    <property type="match status" value="1"/>
</dbReference>
<evidence type="ECO:0000256" key="5">
    <source>
        <dbReference type="ARBA" id="ARBA00022833"/>
    </source>
</evidence>
<keyword evidence="6" id="KW-0539">Nucleus</keyword>
<dbReference type="PANTHER" id="PTHR15439:SF0">
    <property type="entry name" value="CELL DIVISION CYCLE AND APOPTOSIS REGULATOR PROTEIN 1-RELATED"/>
    <property type="match status" value="1"/>
</dbReference>
<dbReference type="InterPro" id="IPR013083">
    <property type="entry name" value="Znf_RING/FYVE/PHD"/>
</dbReference>
<comment type="subcellular location">
    <subcellularLocation>
        <location evidence="1">Nucleus</location>
    </subcellularLocation>
</comment>
<feature type="compositionally biased region" description="Basic and acidic residues" evidence="8">
    <location>
        <begin position="373"/>
        <end position="403"/>
    </location>
</feature>
<reference evidence="12" key="2">
    <citation type="journal article" date="2022" name="Elife">
        <title>Obligate sexual reproduction of a homothallic fungus closely related to the Cryptococcus pathogenic species complex.</title>
        <authorList>
            <person name="Passer A.R."/>
            <person name="Clancey S.A."/>
            <person name="Shea T."/>
            <person name="David-Palma M."/>
            <person name="Averette A.F."/>
            <person name="Boekhout T."/>
            <person name="Porcel B.M."/>
            <person name="Nowrousian M."/>
            <person name="Cuomo C.A."/>
            <person name="Sun S."/>
            <person name="Heitman J."/>
            <person name="Coelho M.A."/>
        </authorList>
    </citation>
    <scope>NUCLEOTIDE SEQUENCE</scope>
    <source>
        <strain evidence="12">CBS 7841</strain>
    </source>
</reference>
<dbReference type="GeneID" id="91088323"/>
<feature type="region of interest" description="Disordered" evidence="8">
    <location>
        <begin position="373"/>
        <end position="430"/>
    </location>
</feature>
<feature type="domain" description="CCHC-type" evidence="10">
    <location>
        <begin position="216"/>
        <end position="231"/>
    </location>
</feature>
<dbReference type="PROSITE" id="PS50158">
    <property type="entry name" value="ZF_CCHC"/>
    <property type="match status" value="1"/>
</dbReference>
<dbReference type="Gene3D" id="3.30.40.10">
    <property type="entry name" value="Zinc/RING finger domain, C3HC4 (zinc finger)"/>
    <property type="match status" value="1"/>
</dbReference>
<dbReference type="GO" id="GO:0005634">
    <property type="term" value="C:nucleus"/>
    <property type="evidence" value="ECO:0007669"/>
    <property type="project" value="UniProtKB-SubCell"/>
</dbReference>
<feature type="compositionally biased region" description="Low complexity" evidence="8">
    <location>
        <begin position="180"/>
        <end position="199"/>
    </location>
</feature>
<evidence type="ECO:0000256" key="8">
    <source>
        <dbReference type="SAM" id="MobiDB-lite"/>
    </source>
</evidence>
<protein>
    <recommendedName>
        <fullName evidence="14">Protein MPE1</fullName>
    </recommendedName>
</protein>
<dbReference type="RefSeq" id="XP_066069598.1">
    <property type="nucleotide sequence ID" value="XM_066213501.1"/>
</dbReference>
<organism evidence="12 13">
    <name type="scientific">Cryptococcus depauperatus CBS 7841</name>
    <dbReference type="NCBI Taxonomy" id="1295531"/>
    <lineage>
        <taxon>Eukaryota</taxon>
        <taxon>Fungi</taxon>
        <taxon>Dikarya</taxon>
        <taxon>Basidiomycota</taxon>
        <taxon>Agaricomycotina</taxon>
        <taxon>Tremellomycetes</taxon>
        <taxon>Tremellales</taxon>
        <taxon>Cryptococcaceae</taxon>
        <taxon>Cryptococcus</taxon>
    </lineage>
</organism>
<dbReference type="EMBL" id="CP143787">
    <property type="protein sequence ID" value="WVN88898.1"/>
    <property type="molecule type" value="Genomic_DNA"/>
</dbReference>
<reference evidence="12" key="1">
    <citation type="submission" date="2016-06" db="EMBL/GenBank/DDBJ databases">
        <authorList>
            <person name="Cuomo C."/>
            <person name="Litvintseva A."/>
            <person name="Heitman J."/>
            <person name="Chen Y."/>
            <person name="Sun S."/>
            <person name="Springer D."/>
            <person name="Dromer F."/>
            <person name="Young S."/>
            <person name="Zeng Q."/>
            <person name="Chapman S."/>
            <person name="Gujja S."/>
            <person name="Saif S."/>
            <person name="Birren B."/>
        </authorList>
    </citation>
    <scope>NUCLEOTIDE SEQUENCE</scope>
    <source>
        <strain evidence="12">CBS 7841</strain>
    </source>
</reference>
<feature type="region of interest" description="Disordered" evidence="8">
    <location>
        <begin position="176"/>
        <end position="204"/>
    </location>
</feature>
<sequence>MSTVFYRWGAGRDESRVTFDGTHISVFDLKREIILNNKMGNGKDFDLSIYDNVTGEELKDDNQQIPRSSSLIARRLPPSQKGRGNAQNYIAGTSAADSLTGDHRIEAHAKQAMQDKMSRGVRGVGGTFGSLTKRFDGKEEENQAQVSTGDKEEDAKIQAILAQGEETWEQMQEDMSQGYRPAAGRPRPAKPGAPAAPGKYDFSIAPDKEPPVGYICYRCGKKGHWIQNCPENDDPAVAERKRFVRVTGIPRSFLKTVDTPVGAEGSSEGAMLTADGGFVKAVPDQSQWRKQTAVKPRALTGADVRDQEPLEAELSCPICKKLVWEAVRTPCCQAAFCEECIHSHLLENDFECPNCESKVPSLDKLKPDEALRDRSKRYVDSELEKNKDAKDEEKDEEARKEGQESSEEGVVNDASKNQIIGPDGQPLDVQLTNPQTIQNYLVGARRMLLNPSLSNQSREILNSHLRTLQENLVQLQMLAMMNGMGMGTVMPGMNDVSNNINVNNMHMSGMGSMMDHGMGMNMANMGMPVNHFQPNFNQPNFNQPNFQPGFQQNHSIPTGFRGRGGFRGGFRGRGMAPGAFQARPPNGPAMNKSSPLKRGPETQMSGDTKQQKIGA</sequence>
<keyword evidence="4 7" id="KW-0863">Zinc-finger</keyword>
<feature type="domain" description="RING-type" evidence="9">
    <location>
        <begin position="316"/>
        <end position="356"/>
    </location>
</feature>
<name>A0AAJ8JUW9_9TREE</name>
<evidence type="ECO:0008006" key="14">
    <source>
        <dbReference type="Google" id="ProtNLM"/>
    </source>
</evidence>
<feature type="domain" description="DWNN" evidence="11">
    <location>
        <begin position="4"/>
        <end position="77"/>
    </location>
</feature>
<dbReference type="GO" id="GO:0006397">
    <property type="term" value="P:mRNA processing"/>
    <property type="evidence" value="ECO:0007669"/>
    <property type="project" value="UniProtKB-KW"/>
</dbReference>
<dbReference type="InterPro" id="IPR036875">
    <property type="entry name" value="Znf_CCHC_sf"/>
</dbReference>
<evidence type="ECO:0000259" key="10">
    <source>
        <dbReference type="PROSITE" id="PS50158"/>
    </source>
</evidence>
<dbReference type="Gene3D" id="4.10.60.10">
    <property type="entry name" value="Zinc finger, CCHC-type"/>
    <property type="match status" value="1"/>
</dbReference>
<dbReference type="InterPro" id="IPR025829">
    <property type="entry name" value="Zn_knuckle_CX2CX3GHX4C"/>
</dbReference>
<dbReference type="InterPro" id="IPR014891">
    <property type="entry name" value="DWNN_domain"/>
</dbReference>
<evidence type="ECO:0000259" key="9">
    <source>
        <dbReference type="PROSITE" id="PS50089"/>
    </source>
</evidence>
<accession>A0AAJ8JUW9</accession>
<dbReference type="InterPro" id="IPR001878">
    <property type="entry name" value="Znf_CCHC"/>
</dbReference>
<dbReference type="Pfam" id="PF08783">
    <property type="entry name" value="DWNN"/>
    <property type="match status" value="1"/>
</dbReference>
<reference evidence="12" key="3">
    <citation type="submission" date="2024-01" db="EMBL/GenBank/DDBJ databases">
        <authorList>
            <person name="Coelho M.A."/>
            <person name="David-Palma M."/>
            <person name="Shea T."/>
            <person name="Sun S."/>
            <person name="Cuomo C.A."/>
            <person name="Heitman J."/>
        </authorList>
    </citation>
    <scope>NUCLEOTIDE SEQUENCE</scope>
    <source>
        <strain evidence="12">CBS 7841</strain>
    </source>
</reference>
<evidence type="ECO:0000256" key="3">
    <source>
        <dbReference type="ARBA" id="ARBA00022723"/>
    </source>
</evidence>
<evidence type="ECO:0000256" key="7">
    <source>
        <dbReference type="PROSITE-ProRule" id="PRU00047"/>
    </source>
</evidence>
<dbReference type="GO" id="GO:0006511">
    <property type="term" value="P:ubiquitin-dependent protein catabolic process"/>
    <property type="evidence" value="ECO:0007669"/>
    <property type="project" value="TreeGrafter"/>
</dbReference>
<dbReference type="PANTHER" id="PTHR15439">
    <property type="entry name" value="RETINOBLASTOMA-BINDING PROTEIN 6"/>
    <property type="match status" value="1"/>
</dbReference>
<keyword evidence="3" id="KW-0479">Metal-binding</keyword>